<dbReference type="EMBL" id="CAKOAT010972931">
    <property type="protein sequence ID" value="CAH8391941.1"/>
    <property type="molecule type" value="Genomic_DNA"/>
</dbReference>
<comment type="pathway">
    <text evidence="2 9">Glycan metabolism; pectin degradation; 2-dehydro-3-deoxy-D-gluconate from pectin: step 2/5.</text>
</comment>
<keyword evidence="7 9" id="KW-0106">Calcium</keyword>
<dbReference type="SUPFAM" id="SSF51126">
    <property type="entry name" value="Pectin lyase-like"/>
    <property type="match status" value="1"/>
</dbReference>
<evidence type="ECO:0000256" key="4">
    <source>
        <dbReference type="ARBA" id="ARBA00012272"/>
    </source>
</evidence>
<keyword evidence="8 9" id="KW-0456">Lyase</keyword>
<organism evidence="11 12">
    <name type="scientific">Eruca vesicaria subsp. sativa</name>
    <name type="common">Garden rocket</name>
    <name type="synonym">Eruca sativa</name>
    <dbReference type="NCBI Taxonomy" id="29727"/>
    <lineage>
        <taxon>Eukaryota</taxon>
        <taxon>Viridiplantae</taxon>
        <taxon>Streptophyta</taxon>
        <taxon>Embryophyta</taxon>
        <taxon>Tracheophyta</taxon>
        <taxon>Spermatophyta</taxon>
        <taxon>Magnoliopsida</taxon>
        <taxon>eudicotyledons</taxon>
        <taxon>Gunneridae</taxon>
        <taxon>Pentapetalae</taxon>
        <taxon>rosids</taxon>
        <taxon>malvids</taxon>
        <taxon>Brassicales</taxon>
        <taxon>Brassicaceae</taxon>
        <taxon>Brassiceae</taxon>
        <taxon>Eruca</taxon>
    </lineage>
</organism>
<accession>A0ABC8M8R9</accession>
<comment type="similarity">
    <text evidence="3 9">Belongs to the polysaccharide lyase 1 family.</text>
</comment>
<evidence type="ECO:0000256" key="6">
    <source>
        <dbReference type="ARBA" id="ARBA00022729"/>
    </source>
</evidence>
<evidence type="ECO:0000256" key="3">
    <source>
        <dbReference type="ARBA" id="ARBA00010980"/>
    </source>
</evidence>
<dbReference type="InterPro" id="IPR011050">
    <property type="entry name" value="Pectin_lyase_fold/virulence"/>
</dbReference>
<comment type="caution">
    <text evidence="11">The sequence shown here is derived from an EMBL/GenBank/DDBJ whole genome shotgun (WGS) entry which is preliminary data.</text>
</comment>
<dbReference type="PANTHER" id="PTHR31683">
    <property type="entry name" value="PECTATE LYASE 18-RELATED"/>
    <property type="match status" value="1"/>
</dbReference>
<evidence type="ECO:0000256" key="2">
    <source>
        <dbReference type="ARBA" id="ARBA00005220"/>
    </source>
</evidence>
<dbReference type="EC" id="4.2.2.2" evidence="4 9"/>
<keyword evidence="12" id="KW-1185">Reference proteome</keyword>
<evidence type="ECO:0000256" key="7">
    <source>
        <dbReference type="ARBA" id="ARBA00022837"/>
    </source>
</evidence>
<dbReference type="SMART" id="SM00656">
    <property type="entry name" value="Amb_all"/>
    <property type="match status" value="1"/>
</dbReference>
<feature type="domain" description="Pectate lyase" evidence="10">
    <location>
        <begin position="112"/>
        <end position="294"/>
    </location>
</feature>
<reference evidence="11 12" key="1">
    <citation type="submission" date="2022-03" db="EMBL/GenBank/DDBJ databases">
        <authorList>
            <person name="Macdonald S."/>
            <person name="Ahmed S."/>
            <person name="Newling K."/>
        </authorList>
    </citation>
    <scope>NUCLEOTIDE SEQUENCE [LARGE SCALE GENOMIC DNA]</scope>
</reference>
<name>A0ABC8M8R9_ERUVS</name>
<dbReference type="Pfam" id="PF00544">
    <property type="entry name" value="Pectate_lyase_4"/>
    <property type="match status" value="1"/>
</dbReference>
<dbReference type="Proteomes" id="UP001642260">
    <property type="component" value="Unassembled WGS sequence"/>
</dbReference>
<evidence type="ECO:0000313" key="11">
    <source>
        <dbReference type="EMBL" id="CAH8391941.1"/>
    </source>
</evidence>
<evidence type="ECO:0000256" key="5">
    <source>
        <dbReference type="ARBA" id="ARBA00022723"/>
    </source>
</evidence>
<evidence type="ECO:0000313" key="12">
    <source>
        <dbReference type="Proteomes" id="UP001642260"/>
    </source>
</evidence>
<protein>
    <recommendedName>
        <fullName evidence="4 9">Pectate lyase</fullName>
        <ecNumber evidence="4 9">4.2.2.2</ecNumber>
    </recommendedName>
</protein>
<dbReference type="InterPro" id="IPR006626">
    <property type="entry name" value="PbH1"/>
</dbReference>
<proteinExistence type="inferred from homology"/>
<dbReference type="AlphaFoldDB" id="A0ABC8M8R9"/>
<dbReference type="PANTHER" id="PTHR31683:SF163">
    <property type="entry name" value="PECTATE LYASE"/>
    <property type="match status" value="1"/>
</dbReference>
<comment type="catalytic activity">
    <reaction evidence="1 9">
        <text>Eliminative cleavage of (1-&gt;4)-alpha-D-galacturonan to give oligosaccharides with 4-deoxy-alpha-D-galact-4-enuronosyl groups at their non-reducing ends.</text>
        <dbReference type="EC" id="4.2.2.2"/>
    </reaction>
</comment>
<comment type="cofactor">
    <cofactor evidence="9">
        <name>Ca(2+)</name>
        <dbReference type="ChEBI" id="CHEBI:29108"/>
    </cofactor>
    <text evidence="9">Binds 1 Ca(2+) ion. Required for its activity.</text>
</comment>
<feature type="signal peptide" evidence="9">
    <location>
        <begin position="1"/>
        <end position="23"/>
    </location>
</feature>
<dbReference type="GO" id="GO:0030570">
    <property type="term" value="F:pectate lyase activity"/>
    <property type="evidence" value="ECO:0007669"/>
    <property type="project" value="UniProtKB-EC"/>
</dbReference>
<evidence type="ECO:0000256" key="9">
    <source>
        <dbReference type="RuleBase" id="RU361123"/>
    </source>
</evidence>
<dbReference type="GO" id="GO:0046872">
    <property type="term" value="F:metal ion binding"/>
    <property type="evidence" value="ECO:0007669"/>
    <property type="project" value="UniProtKB-KW"/>
</dbReference>
<dbReference type="Gene3D" id="2.160.20.10">
    <property type="entry name" value="Single-stranded right-handed beta-helix, Pectin lyase-like"/>
    <property type="match status" value="1"/>
</dbReference>
<keyword evidence="5 9" id="KW-0479">Metal-binding</keyword>
<dbReference type="PRINTS" id="PR00807">
    <property type="entry name" value="AMBALLERGEN"/>
</dbReference>
<feature type="chain" id="PRO_5044530586" description="Pectate lyase" evidence="9">
    <location>
        <begin position="24"/>
        <end position="371"/>
    </location>
</feature>
<dbReference type="InterPro" id="IPR018082">
    <property type="entry name" value="AmbAllergen"/>
</dbReference>
<evidence type="ECO:0000256" key="8">
    <source>
        <dbReference type="ARBA" id="ARBA00023239"/>
    </source>
</evidence>
<dbReference type="InterPro" id="IPR012334">
    <property type="entry name" value="Pectin_lyas_fold"/>
</dbReference>
<sequence>MASLVLLTFSLLFATFASPLVDAFNYSNGNSTLAGPALNPIDACWRRDPKWSTNRQALANCAVGFGKAAFGGRQGPIYVVTSPADDLGAPKPGTLRFGVTQRNPLWITFARDMVIVLKNELEVTSFKTIDGRGAKVEIGKGPCISIKRATNVIIHGITLQDCKLQKGFDGDGIRVYTSRHVWIDHCHFARCQDGLLDVLQSSTAVTISNNRFINHRKAVLLGSSDAIMADKIMKVTVAFNVFGPGLTERMPRVRRGYAHVANNMYNKWNLYAIGGSADPTIFSEGNHFVAPDIKAHKEVTKRMDKSPEAKKWKWSTNRDVFINGAFFVPSGGPGVPPPYARGEGFPVAPGAQVPSLTASAGPLRCVPGRIC</sequence>
<dbReference type="InterPro" id="IPR002022">
    <property type="entry name" value="Pec_lyase"/>
</dbReference>
<evidence type="ECO:0000259" key="10">
    <source>
        <dbReference type="SMART" id="SM00656"/>
    </source>
</evidence>
<dbReference type="SMART" id="SM00710">
    <property type="entry name" value="PbH1"/>
    <property type="match status" value="3"/>
</dbReference>
<keyword evidence="6 9" id="KW-0732">Signal</keyword>
<dbReference type="InterPro" id="IPR045032">
    <property type="entry name" value="PEL"/>
</dbReference>
<gene>
    <name evidence="11" type="ORF">ERUC_LOCUS44424</name>
</gene>
<evidence type="ECO:0000256" key="1">
    <source>
        <dbReference type="ARBA" id="ARBA00000695"/>
    </source>
</evidence>